<feature type="repeat" description="ANK" evidence="3">
    <location>
        <begin position="978"/>
        <end position="1010"/>
    </location>
</feature>
<feature type="transmembrane region" description="Helical" evidence="5">
    <location>
        <begin position="182"/>
        <end position="202"/>
    </location>
</feature>
<evidence type="ECO:0000313" key="8">
    <source>
        <dbReference type="Proteomes" id="UP000694844"/>
    </source>
</evidence>
<keyword evidence="8" id="KW-1185">Reference proteome</keyword>
<dbReference type="InterPro" id="IPR002110">
    <property type="entry name" value="Ankyrin_rpt"/>
</dbReference>
<dbReference type="PROSITE" id="PS50088">
    <property type="entry name" value="ANK_REPEAT"/>
    <property type="match status" value="11"/>
</dbReference>
<feature type="repeat" description="ANK" evidence="3">
    <location>
        <begin position="1110"/>
        <end position="1142"/>
    </location>
</feature>
<keyword evidence="2 3" id="KW-0040">ANK repeat</keyword>
<feature type="repeat" description="ANK" evidence="3">
    <location>
        <begin position="945"/>
        <end position="977"/>
    </location>
</feature>
<evidence type="ECO:0000256" key="4">
    <source>
        <dbReference type="SAM" id="MobiDB-lite"/>
    </source>
</evidence>
<feature type="region of interest" description="Disordered" evidence="4">
    <location>
        <begin position="211"/>
        <end position="241"/>
    </location>
</feature>
<evidence type="ECO:0000256" key="6">
    <source>
        <dbReference type="SAM" id="SignalP"/>
    </source>
</evidence>
<feature type="chain" id="PRO_5034188617" evidence="6">
    <location>
        <begin position="23"/>
        <end position="1218"/>
    </location>
</feature>
<organism evidence="8 9">
    <name type="scientific">Crassostrea virginica</name>
    <name type="common">Eastern oyster</name>
    <dbReference type="NCBI Taxonomy" id="6565"/>
    <lineage>
        <taxon>Eukaryota</taxon>
        <taxon>Metazoa</taxon>
        <taxon>Spiralia</taxon>
        <taxon>Lophotrochozoa</taxon>
        <taxon>Mollusca</taxon>
        <taxon>Bivalvia</taxon>
        <taxon>Autobranchia</taxon>
        <taxon>Pteriomorphia</taxon>
        <taxon>Ostreida</taxon>
        <taxon>Ostreoidea</taxon>
        <taxon>Ostreidae</taxon>
        <taxon>Crassostrea</taxon>
    </lineage>
</organism>
<dbReference type="SMART" id="SM00248">
    <property type="entry name" value="ANK"/>
    <property type="match status" value="14"/>
</dbReference>
<dbReference type="Pfam" id="PF00023">
    <property type="entry name" value="Ank"/>
    <property type="match status" value="1"/>
</dbReference>
<gene>
    <name evidence="9" type="primary">LOC111108482</name>
</gene>
<name>A0A8B8B9L2_CRAVI</name>
<dbReference type="SUPFAM" id="SSF48403">
    <property type="entry name" value="Ankyrin repeat"/>
    <property type="match status" value="3"/>
</dbReference>
<feature type="repeat" description="ANK" evidence="3">
    <location>
        <begin position="1176"/>
        <end position="1208"/>
    </location>
</feature>
<keyword evidence="5" id="KW-0812">Transmembrane</keyword>
<dbReference type="GO" id="GO:0005737">
    <property type="term" value="C:cytoplasm"/>
    <property type="evidence" value="ECO:0007669"/>
    <property type="project" value="TreeGrafter"/>
</dbReference>
<accession>A0A8B8B9L2</accession>
<dbReference type="Pfam" id="PF12796">
    <property type="entry name" value="Ank_2"/>
    <property type="match status" value="4"/>
</dbReference>
<dbReference type="SUPFAM" id="SSF52540">
    <property type="entry name" value="P-loop containing nucleoside triphosphate hydrolases"/>
    <property type="match status" value="1"/>
</dbReference>
<sequence length="1218" mass="137891">MAFQTTSCVVLLAELLISSFLSYECERLNGYKFPVYSTNFCPRNETEWMERSSKFNCTGEDITYACFPNDDITELIEFCYPLGIIAIPPGLCLFLSKKRSQIEAYDCRTFKDGCPTTPYRGSTIFKYPNCVLIGNGCFLADPLCESSPPTLTTITREITTEDANSTRFVNNSPVQTKSTNNLFFLAFLGLLVLCIPGVIILFRNKRKASRMKVDEENPNKDESIPLLPDQNDANDNLNEGNFTAYSRDEELESNLTFEESECGIDNLIEKESQFEKDVFEEWQNEDKMFVTTKASKEVGKMIKHKQLVIVAGHSGYGKTAIVHHIALRYRRNGWLIKPVDTVKEIKESYESDNFIKNKTMFVLNDPIGKEALSEVLYTEWKKYEQTLTRFLTSVKIVLTCRKCIVFDKRVKGLFENRSNIVVIDDHQNKLSESEKRQILQNYTNCKGNSDETTTKILQVEAYFPLLCKLSVSSGKHSIGNTCFFTEPIKFFRREIEIYRESDILKYCGLVCLVLFNNNLCKEDLIKTEGIFKKCLNLCGVRESLPPGEIIQNLELLEGFFVKKICDTFQFSHDFILEITTFVFGTDYPREIIKHADIGFLQRRVKLEYNRESTDQLTIIINKTHIVDLVTRLSEEICKDRFIEVVLNPCLRDGKVTDLFIKNMKSDSLRKIVKQTKLKRTEFETYSPTKENFFSRLDFLFLFDEVSPLFALIVFRHDTLVRFFLKALKEDLSSDVYFSAICCNGAMDFYTMFRGKKVSKFLKENKSVFHPIHIATVFHNHELLRELIKRGGNVNLELNTKDAWTPLILAISNDTEQVLEESSFSRQYETVNILLRSSALVNMCNNGYSPLYFACKRETEKIVQLLLKNGAEVNLCNTKGFSPLHIACGNGNECIVKQLLNNGAQVNLCDKREMSPLHFACLYGHDSIVALLLNNGAMVNLLCKDKGISPLHIACKNGHDSIVRQLLNNGADVNLCEKNGMRPLHFASFIGHTSIVHLLLNHNAGVNLLTERGLSPLHLACANGHDSTVQQLLNNGANVNLCDKGGFSPLVYTCKFGHDNLAKKLVNNKAKVNLCDNEGLSPLFLACKNGHNNIVQLLLNTGAEVNSYNKEGPFPLHIACANGHDSVVQQLINKSADVNLDNKEGFSPLHFACAYGHESIVQQLINNKVQINFCSKEGYSPLHVACRNGHDSIVLQLIKNSADVNLCSNDGCSPIFFCL</sequence>
<dbReference type="InterPro" id="IPR036770">
    <property type="entry name" value="Ankyrin_rpt-contain_sf"/>
</dbReference>
<feature type="repeat" description="ANK" evidence="3">
    <location>
        <begin position="911"/>
        <end position="943"/>
    </location>
</feature>
<dbReference type="PANTHER" id="PTHR24198">
    <property type="entry name" value="ANKYRIN REPEAT AND PROTEIN KINASE DOMAIN-CONTAINING PROTEIN"/>
    <property type="match status" value="1"/>
</dbReference>
<feature type="repeat" description="ANK" evidence="3">
    <location>
        <begin position="1143"/>
        <end position="1175"/>
    </location>
</feature>
<dbReference type="Gene3D" id="1.25.40.20">
    <property type="entry name" value="Ankyrin repeat-containing domain"/>
    <property type="match status" value="6"/>
</dbReference>
<dbReference type="OrthoDB" id="3246549at2759"/>
<feature type="signal peptide" evidence="6">
    <location>
        <begin position="1"/>
        <end position="22"/>
    </location>
</feature>
<evidence type="ECO:0000313" key="9">
    <source>
        <dbReference type="RefSeq" id="XP_022300112.1"/>
    </source>
</evidence>
<feature type="domain" description="Novel STAND NTPase 3" evidence="7">
    <location>
        <begin position="289"/>
        <end position="442"/>
    </location>
</feature>
<feature type="repeat" description="ANK" evidence="3">
    <location>
        <begin position="1077"/>
        <end position="1109"/>
    </location>
</feature>
<keyword evidence="5" id="KW-1133">Transmembrane helix</keyword>
<dbReference type="GeneID" id="111108482"/>
<feature type="repeat" description="ANK" evidence="3">
    <location>
        <begin position="1011"/>
        <end position="1043"/>
    </location>
</feature>
<feature type="compositionally biased region" description="Basic and acidic residues" evidence="4">
    <location>
        <begin position="211"/>
        <end position="223"/>
    </location>
</feature>
<evidence type="ECO:0000256" key="3">
    <source>
        <dbReference type="PROSITE-ProRule" id="PRU00023"/>
    </source>
</evidence>
<reference evidence="9" key="1">
    <citation type="submission" date="2025-08" db="UniProtKB">
        <authorList>
            <consortium name="RefSeq"/>
        </authorList>
    </citation>
    <scope>IDENTIFICATION</scope>
    <source>
        <tissue evidence="9">Whole sample</tissue>
    </source>
</reference>
<keyword evidence="1" id="KW-0677">Repeat</keyword>
<dbReference type="PRINTS" id="PR01415">
    <property type="entry name" value="ANKYRIN"/>
</dbReference>
<dbReference type="KEGG" id="cvn:111108482"/>
<protein>
    <submittedName>
        <fullName evidence="9">Uncharacterized protein LOC111108482 isoform X1</fullName>
    </submittedName>
</protein>
<evidence type="ECO:0000259" key="7">
    <source>
        <dbReference type="Pfam" id="PF20720"/>
    </source>
</evidence>
<feature type="repeat" description="ANK" evidence="3">
    <location>
        <begin position="878"/>
        <end position="910"/>
    </location>
</feature>
<dbReference type="AlphaFoldDB" id="A0A8B8B9L2"/>
<dbReference type="RefSeq" id="XP_022300112.1">
    <property type="nucleotide sequence ID" value="XM_022444404.1"/>
</dbReference>
<feature type="compositionally biased region" description="Polar residues" evidence="4">
    <location>
        <begin position="231"/>
        <end position="241"/>
    </location>
</feature>
<feature type="repeat" description="ANK" evidence="3">
    <location>
        <begin position="845"/>
        <end position="877"/>
    </location>
</feature>
<proteinExistence type="predicted"/>
<keyword evidence="5" id="KW-0472">Membrane</keyword>
<dbReference type="InterPro" id="IPR027417">
    <property type="entry name" value="P-loop_NTPase"/>
</dbReference>
<evidence type="ECO:0000256" key="5">
    <source>
        <dbReference type="SAM" id="Phobius"/>
    </source>
</evidence>
<dbReference type="InterPro" id="IPR049050">
    <property type="entry name" value="nSTAND3"/>
</dbReference>
<dbReference type="Pfam" id="PF20720">
    <property type="entry name" value="nSTAND3"/>
    <property type="match status" value="1"/>
</dbReference>
<feature type="repeat" description="ANK" evidence="3">
    <location>
        <begin position="1044"/>
        <end position="1076"/>
    </location>
</feature>
<keyword evidence="6" id="KW-0732">Signal</keyword>
<dbReference type="PANTHER" id="PTHR24198:SF165">
    <property type="entry name" value="ANKYRIN REPEAT-CONTAINING PROTEIN-RELATED"/>
    <property type="match status" value="1"/>
</dbReference>
<evidence type="ECO:0000256" key="2">
    <source>
        <dbReference type="ARBA" id="ARBA00023043"/>
    </source>
</evidence>
<evidence type="ECO:0000256" key="1">
    <source>
        <dbReference type="ARBA" id="ARBA00022737"/>
    </source>
</evidence>
<dbReference type="Proteomes" id="UP000694844">
    <property type="component" value="Chromosome 8"/>
</dbReference>
<dbReference type="PROSITE" id="PS50297">
    <property type="entry name" value="ANK_REP_REGION"/>
    <property type="match status" value="10"/>
</dbReference>